<feature type="region of interest" description="Disordered" evidence="1">
    <location>
        <begin position="185"/>
        <end position="212"/>
    </location>
</feature>
<evidence type="ECO:0008006" key="4">
    <source>
        <dbReference type="Google" id="ProtNLM"/>
    </source>
</evidence>
<gene>
    <name evidence="2" type="ORF">KME15_17950</name>
</gene>
<dbReference type="PROSITE" id="PS51257">
    <property type="entry name" value="PROKAR_LIPOPROTEIN"/>
    <property type="match status" value="1"/>
</dbReference>
<dbReference type="AlphaFoldDB" id="A0A951QG26"/>
<organism evidence="2 3">
    <name type="scientific">Drouetiella hepatica Uher 2000/2452</name>
    <dbReference type="NCBI Taxonomy" id="904376"/>
    <lineage>
        <taxon>Bacteria</taxon>
        <taxon>Bacillati</taxon>
        <taxon>Cyanobacteriota</taxon>
        <taxon>Cyanophyceae</taxon>
        <taxon>Oculatellales</taxon>
        <taxon>Oculatellaceae</taxon>
        <taxon>Drouetiella</taxon>
    </lineage>
</organism>
<dbReference type="Proteomes" id="UP000757435">
    <property type="component" value="Unassembled WGS sequence"/>
</dbReference>
<comment type="caution">
    <text evidence="2">The sequence shown here is derived from an EMBL/GenBank/DDBJ whole genome shotgun (WGS) entry which is preliminary data.</text>
</comment>
<dbReference type="EMBL" id="JAHHHD010000022">
    <property type="protein sequence ID" value="MBW4660558.1"/>
    <property type="molecule type" value="Genomic_DNA"/>
</dbReference>
<reference evidence="2" key="2">
    <citation type="journal article" date="2022" name="Microbiol. Resour. Announc.">
        <title>Metagenome Sequencing to Explore Phylogenomics of Terrestrial Cyanobacteria.</title>
        <authorList>
            <person name="Ward R.D."/>
            <person name="Stajich J.E."/>
            <person name="Johansen J.R."/>
            <person name="Huntemann M."/>
            <person name="Clum A."/>
            <person name="Foster B."/>
            <person name="Foster B."/>
            <person name="Roux S."/>
            <person name="Palaniappan K."/>
            <person name="Varghese N."/>
            <person name="Mukherjee S."/>
            <person name="Reddy T.B.K."/>
            <person name="Daum C."/>
            <person name="Copeland A."/>
            <person name="Chen I.A."/>
            <person name="Ivanova N.N."/>
            <person name="Kyrpides N.C."/>
            <person name="Shapiro N."/>
            <person name="Eloe-Fadrosh E.A."/>
            <person name="Pietrasiak N."/>
        </authorList>
    </citation>
    <scope>NUCLEOTIDE SEQUENCE</scope>
    <source>
        <strain evidence="2">UHER 2000/2452</strain>
    </source>
</reference>
<evidence type="ECO:0000256" key="1">
    <source>
        <dbReference type="SAM" id="MobiDB-lite"/>
    </source>
</evidence>
<accession>A0A951QG26</accession>
<protein>
    <recommendedName>
        <fullName evidence="4">Lipoprotein</fullName>
    </recommendedName>
</protein>
<reference evidence="2" key="1">
    <citation type="submission" date="2021-05" db="EMBL/GenBank/DDBJ databases">
        <authorList>
            <person name="Pietrasiak N."/>
            <person name="Ward R."/>
            <person name="Stajich J.E."/>
            <person name="Kurbessoian T."/>
        </authorList>
    </citation>
    <scope>NUCLEOTIDE SEQUENCE</scope>
    <source>
        <strain evidence="2">UHER 2000/2452</strain>
    </source>
</reference>
<evidence type="ECO:0000313" key="2">
    <source>
        <dbReference type="EMBL" id="MBW4660558.1"/>
    </source>
</evidence>
<name>A0A951QG26_9CYAN</name>
<sequence>MISARLSTRFFTHWRKVFVPILLSLVVLVSACSQSEPSQFAKTQEETSKRNAPAAVAKGAEQGSTFNKFFPDSVSGYEVVPAQEKNGFAEYKVNKGGKNVAVLSINDTVGNPTAATKFQSSTATIAGYPTVEQGTTGTAVLVNNRYQVKVLSRDPAFSKADRAAWIQKINLRGLAKLPAATSSLPKVQAPKAQVPKTAPALPGKLQPALNPT</sequence>
<proteinExistence type="predicted"/>
<evidence type="ECO:0000313" key="3">
    <source>
        <dbReference type="Proteomes" id="UP000757435"/>
    </source>
</evidence>